<comment type="caution">
    <text evidence="1">The sequence shown here is derived from an EMBL/GenBank/DDBJ whole genome shotgun (WGS) entry which is preliminary data.</text>
</comment>
<dbReference type="EMBL" id="JACEGD010000060">
    <property type="protein sequence ID" value="MBH5391862.1"/>
    <property type="molecule type" value="Genomic_DNA"/>
</dbReference>
<evidence type="ECO:0000313" key="1">
    <source>
        <dbReference type="EMBL" id="MBH5391862.1"/>
    </source>
</evidence>
<organism evidence="1 2">
    <name type="scientific">Bradyrhizobium diversitatis</name>
    <dbReference type="NCBI Taxonomy" id="2755406"/>
    <lineage>
        <taxon>Bacteria</taxon>
        <taxon>Pseudomonadati</taxon>
        <taxon>Pseudomonadota</taxon>
        <taxon>Alphaproteobacteria</taxon>
        <taxon>Hyphomicrobiales</taxon>
        <taxon>Nitrobacteraceae</taxon>
        <taxon>Bradyrhizobium</taxon>
    </lineage>
</organism>
<evidence type="ECO:0000313" key="2">
    <source>
        <dbReference type="Proteomes" id="UP001194539"/>
    </source>
</evidence>
<proteinExistence type="predicted"/>
<protein>
    <submittedName>
        <fullName evidence="1">Uncharacterized protein</fullName>
    </submittedName>
</protein>
<name>A0ABS0PFV2_9BRAD</name>
<reference evidence="1 2" key="1">
    <citation type="submission" date="2020-07" db="EMBL/GenBank/DDBJ databases">
        <title>Bradyrhizobium diversity isolated from nodules of indigenous legumes of Western Australia.</title>
        <authorList>
            <person name="Klepa M.S."/>
        </authorList>
    </citation>
    <scope>NUCLEOTIDE SEQUENCE [LARGE SCALE GENOMIC DNA]</scope>
    <source>
        <strain evidence="1 2">CNPSo 4019</strain>
    </source>
</reference>
<dbReference type="RefSeq" id="WP_197969450.1">
    <property type="nucleotide sequence ID" value="NZ_JACEGD010000060.1"/>
</dbReference>
<dbReference type="Proteomes" id="UP001194539">
    <property type="component" value="Unassembled WGS sequence"/>
</dbReference>
<sequence>MNDVVVPWCRAQKIEVTRSRAYKKNDQAFVEKNGVVVRPLVGYGRFTASRRRA</sequence>
<keyword evidence="2" id="KW-1185">Reference proteome</keyword>
<gene>
    <name evidence="1" type="ORF">H1B27_37140</name>
</gene>
<accession>A0ABS0PFV2</accession>